<feature type="signal peptide" evidence="6">
    <location>
        <begin position="1"/>
        <end position="25"/>
    </location>
</feature>
<dbReference type="OMA" id="NICHTWN"/>
<dbReference type="GO" id="GO:0060320">
    <property type="term" value="P:rejection of self pollen"/>
    <property type="evidence" value="ECO:0007669"/>
    <property type="project" value="UniProtKB-KW"/>
</dbReference>
<reference evidence="8 9" key="1">
    <citation type="submission" date="2019-12" db="EMBL/GenBank/DDBJ databases">
        <authorList>
            <person name="Jiao W.-B."/>
            <person name="Schneeberger K."/>
        </authorList>
    </citation>
    <scope>NUCLEOTIDE SEQUENCE [LARGE SCALE GENOMIC DNA]</scope>
    <source>
        <strain evidence="9">cv. C24</strain>
    </source>
</reference>
<evidence type="ECO:0000256" key="2">
    <source>
        <dbReference type="ARBA" id="ARBA00005581"/>
    </source>
</evidence>
<dbReference type="AlphaFoldDB" id="A0A5S9VZE4"/>
<evidence type="ECO:0000313" key="7">
    <source>
        <dbReference type="Araport" id="AT1G26798"/>
    </source>
</evidence>
<accession>A0A5S9VZE4</accession>
<evidence type="ECO:0000256" key="1">
    <source>
        <dbReference type="ARBA" id="ARBA00004613"/>
    </source>
</evidence>
<keyword evidence="3 6" id="KW-0713">Self-incompatibility</keyword>
<evidence type="ECO:0000256" key="6">
    <source>
        <dbReference type="RuleBase" id="RU367044"/>
    </source>
</evidence>
<dbReference type="GeneID" id="2745763"/>
<evidence type="ECO:0000313" key="8">
    <source>
        <dbReference type="EMBL" id="CAA0244936.1"/>
    </source>
</evidence>
<evidence type="ECO:0000313" key="9">
    <source>
        <dbReference type="Proteomes" id="UP000434276"/>
    </source>
</evidence>
<comment type="subcellular location">
    <subcellularLocation>
        <location evidence="1 6">Secreted</location>
    </subcellularLocation>
</comment>
<evidence type="ECO:0000256" key="3">
    <source>
        <dbReference type="ARBA" id="ARBA00022471"/>
    </source>
</evidence>
<sequence>MASLTNHQFISVLITTLVIFKTSLAFENYTSVDVDLPFAPKHVIIINTLNPHERLVVHCRNKGKDLGVHALEPQEQIDFRFRVNLRRTTTYTCTFSWPGNAKTFDIFRVDRDDNSKSTCGICRECIWYICETGPCRARRDGGAPFCFSWTS</sequence>
<dbReference type="InterPro" id="IPR010264">
    <property type="entry name" value="Self-incomp_S1"/>
</dbReference>
<dbReference type="Araport" id="AT1G26798"/>
<dbReference type="Proteomes" id="UP000434276">
    <property type="component" value="Unassembled WGS sequence"/>
</dbReference>
<evidence type="ECO:0000256" key="4">
    <source>
        <dbReference type="ARBA" id="ARBA00022525"/>
    </source>
</evidence>
<dbReference type="RefSeq" id="NP_973917.1">
    <property type="nucleotide sequence ID" value="NM_202188.2"/>
</dbReference>
<dbReference type="OrthoDB" id="1848419at2759"/>
<dbReference type="KEGG" id="ath:AT1G26798"/>
<proteinExistence type="inferred from homology"/>
<dbReference type="PANTHER" id="PTHR31232">
    <property type="match status" value="1"/>
</dbReference>
<keyword evidence="5 6" id="KW-0732">Signal</keyword>
<feature type="chain" id="PRO_5025705815" description="S-protein homolog" evidence="6">
    <location>
        <begin position="26"/>
        <end position="151"/>
    </location>
</feature>
<gene>
    <name evidence="7" type="ordered locus">At1g26798</name>
    <name evidence="8" type="ORF">C24_LOCUS2644</name>
</gene>
<dbReference type="SMR" id="A0A5S9VZE4"/>
<dbReference type="EMBL" id="CACSHJ010000087">
    <property type="protein sequence ID" value="CAA0244936.1"/>
    <property type="molecule type" value="Genomic_DNA"/>
</dbReference>
<organism evidence="8 9">
    <name type="scientific">Arabidopsis thaliana</name>
    <name type="common">Mouse-ear cress</name>
    <dbReference type="NCBI Taxonomy" id="3702"/>
    <lineage>
        <taxon>Eukaryota</taxon>
        <taxon>Viridiplantae</taxon>
        <taxon>Streptophyta</taxon>
        <taxon>Embryophyta</taxon>
        <taxon>Tracheophyta</taxon>
        <taxon>Spermatophyta</taxon>
        <taxon>Magnoliopsida</taxon>
        <taxon>eudicotyledons</taxon>
        <taxon>Gunneridae</taxon>
        <taxon>Pentapetalae</taxon>
        <taxon>rosids</taxon>
        <taxon>malvids</taxon>
        <taxon>Brassicales</taxon>
        <taxon>Brassicaceae</taxon>
        <taxon>Camelineae</taxon>
        <taxon>Arabidopsis</taxon>
    </lineage>
</organism>
<name>A0A5S9VZE4_ARATH</name>
<dbReference type="PANTHER" id="PTHR31232:SF89">
    <property type="entry name" value="S-PROTEIN HOMOLOG"/>
    <property type="match status" value="1"/>
</dbReference>
<dbReference type="GO" id="GO:0005576">
    <property type="term" value="C:extracellular region"/>
    <property type="evidence" value="ECO:0007669"/>
    <property type="project" value="UniProtKB-SubCell"/>
</dbReference>
<protein>
    <recommendedName>
        <fullName evidence="6">S-protein homolog</fullName>
    </recommendedName>
</protein>
<dbReference type="Pfam" id="PF05938">
    <property type="entry name" value="Self-incomp_S1"/>
    <property type="match status" value="1"/>
</dbReference>
<evidence type="ECO:0000256" key="5">
    <source>
        <dbReference type="ARBA" id="ARBA00022729"/>
    </source>
</evidence>
<keyword evidence="4 6" id="KW-0964">Secreted</keyword>
<comment type="similarity">
    <text evidence="2 6">Belongs to the plant self-incompatibility (S1) protein family.</text>
</comment>
<dbReference type="ExpressionAtlas" id="A0A5S9VZE4">
    <property type="expression patterns" value="baseline"/>
</dbReference>